<dbReference type="SMART" id="SM00825">
    <property type="entry name" value="PKS_KS"/>
    <property type="match status" value="2"/>
</dbReference>
<dbReference type="CDD" id="cd08956">
    <property type="entry name" value="KR_3_FAS_SDR_x"/>
    <property type="match status" value="1"/>
</dbReference>
<dbReference type="SMART" id="SM00822">
    <property type="entry name" value="PKS_KR"/>
    <property type="match status" value="1"/>
</dbReference>
<comment type="pathway">
    <text evidence="2">Antibiotic biosynthesis.</text>
</comment>
<dbReference type="Gene3D" id="3.40.50.720">
    <property type="entry name" value="NAD(P)-binding Rossmann-like Domain"/>
    <property type="match status" value="1"/>
</dbReference>
<dbReference type="Pfam" id="PF08990">
    <property type="entry name" value="Docking"/>
    <property type="match status" value="1"/>
</dbReference>
<dbReference type="Gene3D" id="3.30.70.3290">
    <property type="match status" value="2"/>
</dbReference>
<evidence type="ECO:0000256" key="5">
    <source>
        <dbReference type="ARBA" id="ARBA00022679"/>
    </source>
</evidence>
<evidence type="ECO:0000256" key="8">
    <source>
        <dbReference type="ARBA" id="ARBA00023315"/>
    </source>
</evidence>
<dbReference type="Pfam" id="PF21089">
    <property type="entry name" value="PKS_DH_N"/>
    <property type="match status" value="1"/>
</dbReference>
<evidence type="ECO:0000313" key="14">
    <source>
        <dbReference type="Proteomes" id="UP000823521"/>
    </source>
</evidence>
<feature type="domain" description="PKS/mFAS DH" evidence="12">
    <location>
        <begin position="912"/>
        <end position="1198"/>
    </location>
</feature>
<dbReference type="Pfam" id="PF00109">
    <property type="entry name" value="ketoacyl-synt"/>
    <property type="match status" value="2"/>
</dbReference>
<dbReference type="InterPro" id="IPR018201">
    <property type="entry name" value="Ketoacyl_synth_AS"/>
</dbReference>
<comment type="caution">
    <text evidence="13">The sequence shown here is derived from an EMBL/GenBank/DDBJ whole genome shotgun (WGS) entry which is preliminary data.</text>
</comment>
<feature type="domain" description="Carrier" evidence="10">
    <location>
        <begin position="3000"/>
        <end position="3075"/>
    </location>
</feature>
<dbReference type="Pfam" id="PF00698">
    <property type="entry name" value="Acyl_transf_1"/>
    <property type="match status" value="2"/>
</dbReference>
<reference evidence="13 14" key="1">
    <citation type="submission" date="2019-12" db="EMBL/GenBank/DDBJ databases">
        <title>Whole genome sequencing of endophytic Actinobacterium Micromonospora sp. MPMI6T.</title>
        <authorList>
            <person name="Evv R."/>
            <person name="Podile A.R."/>
        </authorList>
    </citation>
    <scope>NUCLEOTIDE SEQUENCE [LARGE SCALE GENOMIC DNA]</scope>
    <source>
        <strain evidence="13 14">MPMI6</strain>
    </source>
</reference>
<dbReference type="PROSITE" id="PS52019">
    <property type="entry name" value="PKS_MFAS_DH"/>
    <property type="match status" value="1"/>
</dbReference>
<dbReference type="InterPro" id="IPR020841">
    <property type="entry name" value="PKS_Beta-ketoAc_synthase_dom"/>
</dbReference>
<feature type="active site" description="Proton acceptor; for dehydratase activity" evidence="9">
    <location>
        <position position="944"/>
    </location>
</feature>
<name>A0ABS3VUD6_MICEH</name>
<dbReference type="InterPro" id="IPR020843">
    <property type="entry name" value="ER"/>
</dbReference>
<dbReference type="PROSITE" id="PS50075">
    <property type="entry name" value="CARRIER"/>
    <property type="match status" value="2"/>
</dbReference>
<evidence type="ECO:0000256" key="4">
    <source>
        <dbReference type="ARBA" id="ARBA00022553"/>
    </source>
</evidence>
<dbReference type="PROSITE" id="PS00012">
    <property type="entry name" value="PHOSPHOPANTETHEINE"/>
    <property type="match status" value="1"/>
</dbReference>
<evidence type="ECO:0000256" key="3">
    <source>
        <dbReference type="ARBA" id="ARBA00022450"/>
    </source>
</evidence>
<dbReference type="InterPro" id="IPR002364">
    <property type="entry name" value="Quin_OxRdtase/zeta-crystal_CS"/>
</dbReference>
<sequence length="3155" mass="329389">MTAANERIVEALRVSLKELERVREQNRQLTAASREPIAIVGMACRYPGQVTSPEELWQLLVDGRDAIGEFPDDRGWNLDTIYHPDPDHVGTSYTRHGGFLYGAAEFDPGFFGISPREALAMDPQHRLLLEASWEAIERAGIDPAALRGSKTGVFAGIMYTDYSTVVDQAAEQIEGFLGTGGSIASGRVAYHLGLEGPAVTVDTACSSSLVALHWAAQALRTGECTLALAGGVTVMASPDTFVGFSRQRGLSPDGRCKAFAAGADGTGWAEGVGMVLLERLSDARANGHPVLAVIKGSAINQDGASNGLTAPNGPSQQRVIRAALASAGISAAEVDVVEAHGTGTNLGDPIEAQALLATYGQDRPADAPLWLGAVKSNLGHTQAAAGVAGVIKMVQAMHHGVLPKTLHVDAPSPHIDWSAGAVELLTEAREWPASDRPRRAAVSSFGISGTNAHVILEQPPVTVEAPATETPSERVVPWVLSGRTPEAVRDQAVRLGEFVDAHPELSTVDVAWSLLHTRSTFEYRSVVAGRDLAEFAAGLGEVSPVAVGSETCGALFTGQGSQWVGMGRGLYDAFPVFASAFDAVCGELDPLLGISLQDAVFDGVADLDQTGLTQPAVFAVEVALFRLAESFGVKPSVFVGHSVGEIAAAHVTGVLTLNDAAKLVAARGRLMQALPAGGVMVSVQATEAEVVPLLAGREDLVGIGAVNGPTSVVLSGAEAAVEEVAEHFRGLGRKTKRLSVSHAFHSPLMAPMLDEFRTVVAGLSFTPVDMAVASTVTGELTTAVVWADPGYWVEHVKAGVRFADAVTAAHASGVTTFVEIGPDGILTALTGQILEDATAVPLARRDRDAALTFTAGLGNLWARGIAVDFSDLLTGGQRVDLPTYAFQHQRYWPTRGFDTVDANGLGLDQARHPLLGAAVSLPDSAGVVFTSRLSLATQPWLADHAVGGTVLVPGAALVDLVLGAADEAQRGQVDVETYAIEDLTLEAPLVLPERGGVQLRVVVEGADEQGRRAVSVYSRRDDLTDPTVDWVRHADGALTTATGRPDFDLAEWPPAGAERIDTDQTYAELAALGLEYGPIFQGLRAAWRLDGDICTEVELPEGTGAGDFGLHPALLDAALHGIGLGSFVTDEDTAYLPFSFESVALHATGATALRVRISPAVPGTTSGTVAIAMADPTGTPVASIGTLALRPLEVPSATEATAARDDLFQPSWLPLTLGDDTTGQPVAVLGDPVDLGGDPTWPTTRHTDLAGLTDPVPGLVLLAVPAVPDAEASTVRSVVGGVLGTVQQWLADDRYADSRLVVTTRGAMPVDAGQHPVDLVGAAVWGLVRSAQSENPDRLVLVDLDGTAASLAALPAAVATDEPQVALRNGTAYAFRLTRAAVELAPPVDTDSWRLDFRSQGALEALYLRDWPQAQAALAPGQVRVAIRAAGLNFRDVLNVLGMYPGDAGLLGLEAAGVVVEVGEGVGNVAPGDRVMGMLDGAFGPYGVTDHRLLCRMPQGWTFAQAAAAPVVALTAYYALVDLGGLKAGESVLIHAAAGGVGSVAVQLARHLGAEVFGTASRGKWDALRRAGLVDERIGDSRSTEFEQRFSAVTGGRGMDVVLDCLAGEFVDASLRLLPRGGRFVEMGKTDIRDADRVAADHPGVRYQAFDVVDAGRDRIQEMLLALVDLFESGALGALPLSAWDVRRAPEAFRHLSQAKQIGKVVLTIPRGFDADGTVLLTGATGALGRLVARHLVNVHGVRHLLLVSRRGADAPGAAGLADELTALGASVTFAACDVADRAGLAAVLDAIPAAHPLTAVVHTAGILDDGVIDSLTVERIDRVYAPKVDAALNLHELTRDRDLSAFVLFSSAAGTFGNPGQGNYASANAFLDALAQARRVSGLPGTSLAWGLWAQTGDGGMGGTLDNADLHRMGTPALTAEEGMALLDVAFASGSPVLAPMKLDLKTIGNGDEPPHLLRALVRVPARRSAARGGTSGSSLADRLAGLSRIEQDNLLLDLVRTNAAVVLGFPGPEAIDPDRAFNEVGFDSLTAVELRNRMNAATGVRLPATLIFDYPTPNALTAHLRDELVGALPAAGATTAPRVVTENEPIAIVGMACRFPGGISSPEELWRMLVEGRDGMSTFPVDRGWDVEALYDPELSRPGTTYTVDGAFLHEAGQFDAQFFGISPREALAMDPQQRLLLESSWEAFESAGIDPVALRGSDTGVYAGVIYHDYGTRLTQIPDGVEGFLGTGTSAGVLSGRVSYALGLEGPAVTVDTACSSSLVALHLAVQALRTGECSLALAGGVTVMSSPNTFVDFSRQRGLALDGRCKAFAAGADGTGWGEGVGVLLVERLSDARRNGHQVLAVIRGSAINQDGASNGLTAPNGPSQQRVIRAALGSAGLSATEVDAVEAHGTGTRLGDPIEAQALIATYGQNRPADDPLWLGSVKSNLGHTQAAAGVAGVIKMVQAMRYGVLPKTLHVDEPSPHIDWSAGAVELLTENREWPQADRPRRAAVSSFGFSGTNAHVVLEQAPVIESTVVDEVPAAPVVAWQLSAKSPAGVRAQAARLREFVTANPELPVRDVAWSLANTRSAFEHRALAAGTDRDQLLSALAVLAGGDEGAGAVTGSVTPGALGALFTGQGSQWVGMGRGLYDSFPVFASAFDAVCGELDPLLGVSLRDVVFEGSADLDQTGLTQPAIFAVEVALFRLAESFGIRPSVFVGHSVGEIAAAHVTGVFSLNDAAKLVVARGRLMQALPAGGVMVSVQATEAEVVPLLADRADLVGIGAVNGPTSVVISGAEVAVEEVAAHFRGLGRKTKRLSVSHAFHSPLMAPMLDEFRTVVAGLTFSASDVTVASTVTGELTSANVWADPGYWVEHVKAGVRFADAVTAAHDTGVTTFVEIGPDAILTALTRQILEEVTAVPLVRKDRDAALTFTAGLGALWARGIAVDFTDLIAGGKRVDLPTYAFQHQHYWLCPDLELTYVSGTPTDQQDSGAEAANELALRLGGASAEEQQTILLDLVRTQVALTLALSGPEDVAVGQAFKDLGFTSLTAVELRNKLQRATGVELPATLVFDYPTPTDVVELLRVHLDPASAAEASLLAGLDRMEAAVSALKADTLTDFRVADRLRNLLTRLTATDAGNDGPQVSEQLESASADEVFAFIDAELGIA</sequence>
<dbReference type="CDD" id="cd00833">
    <property type="entry name" value="PKS"/>
    <property type="match status" value="2"/>
</dbReference>
<dbReference type="InterPro" id="IPR049551">
    <property type="entry name" value="PKS_DH_C"/>
</dbReference>
<dbReference type="Pfam" id="PF02801">
    <property type="entry name" value="Ketoacyl-synt_C"/>
    <property type="match status" value="2"/>
</dbReference>
<dbReference type="CDD" id="cd05195">
    <property type="entry name" value="enoyl_red"/>
    <property type="match status" value="1"/>
</dbReference>
<dbReference type="InterPro" id="IPR006162">
    <property type="entry name" value="Ppantetheine_attach_site"/>
</dbReference>
<dbReference type="InterPro" id="IPR016036">
    <property type="entry name" value="Malonyl_transacylase_ACP-bd"/>
</dbReference>
<feature type="active site" description="Proton donor; for dehydratase activity" evidence="9">
    <location>
        <position position="1116"/>
    </location>
</feature>
<dbReference type="InterPro" id="IPR020807">
    <property type="entry name" value="PKS_DH"/>
</dbReference>
<dbReference type="InterPro" id="IPR014043">
    <property type="entry name" value="Acyl_transferase_dom"/>
</dbReference>
<keyword evidence="7" id="KW-0511">Multifunctional enzyme</keyword>
<dbReference type="SUPFAM" id="SSF52151">
    <property type="entry name" value="FabD/lysophospholipase-like"/>
    <property type="match status" value="2"/>
</dbReference>
<dbReference type="SMART" id="SM00826">
    <property type="entry name" value="PKS_DH"/>
    <property type="match status" value="1"/>
</dbReference>
<dbReference type="InterPro" id="IPR042104">
    <property type="entry name" value="PKS_dehydratase_sf"/>
</dbReference>
<keyword evidence="3" id="KW-0596">Phosphopantetheine</keyword>
<evidence type="ECO:0000259" key="10">
    <source>
        <dbReference type="PROSITE" id="PS50075"/>
    </source>
</evidence>
<dbReference type="PANTHER" id="PTHR43775">
    <property type="entry name" value="FATTY ACID SYNTHASE"/>
    <property type="match status" value="1"/>
</dbReference>
<protein>
    <submittedName>
        <fullName evidence="13">SDR family NAD(P)-dependent oxidoreductase</fullName>
    </submittedName>
</protein>
<dbReference type="SUPFAM" id="SSF53901">
    <property type="entry name" value="Thiolase-like"/>
    <property type="match status" value="2"/>
</dbReference>
<keyword evidence="14" id="KW-1185">Reference proteome</keyword>
<evidence type="ECO:0000259" key="12">
    <source>
        <dbReference type="PROSITE" id="PS52019"/>
    </source>
</evidence>
<gene>
    <name evidence="13" type="ORF">GSF22_19355</name>
</gene>
<dbReference type="InterPro" id="IPR032821">
    <property type="entry name" value="PKS_assoc"/>
</dbReference>
<keyword evidence="5" id="KW-0808">Transferase</keyword>
<evidence type="ECO:0000256" key="6">
    <source>
        <dbReference type="ARBA" id="ARBA00023194"/>
    </source>
</evidence>
<dbReference type="Pfam" id="PF08240">
    <property type="entry name" value="ADH_N"/>
    <property type="match status" value="1"/>
</dbReference>
<feature type="domain" description="Carrier" evidence="10">
    <location>
        <begin position="1995"/>
        <end position="2070"/>
    </location>
</feature>
<dbReference type="InterPro" id="IPR049900">
    <property type="entry name" value="PKS_mFAS_DH"/>
</dbReference>
<dbReference type="InterPro" id="IPR014030">
    <property type="entry name" value="Ketoacyl_synth_N"/>
</dbReference>
<organism evidence="13 14">
    <name type="scientific">Micromonospora echinofusca</name>
    <dbReference type="NCBI Taxonomy" id="47858"/>
    <lineage>
        <taxon>Bacteria</taxon>
        <taxon>Bacillati</taxon>
        <taxon>Actinomycetota</taxon>
        <taxon>Actinomycetes</taxon>
        <taxon>Micromonosporales</taxon>
        <taxon>Micromonosporaceae</taxon>
        <taxon>Micromonospora</taxon>
    </lineage>
</organism>
<dbReference type="SUPFAM" id="SSF47336">
    <property type="entry name" value="ACP-like"/>
    <property type="match status" value="2"/>
</dbReference>
<dbReference type="InterPro" id="IPR011032">
    <property type="entry name" value="GroES-like_sf"/>
</dbReference>
<proteinExistence type="predicted"/>
<feature type="region of interest" description="N-terminal hotdog fold" evidence="9">
    <location>
        <begin position="912"/>
        <end position="1045"/>
    </location>
</feature>
<feature type="domain" description="Ketosynthase family 3 (KS3)" evidence="11">
    <location>
        <begin position="2089"/>
        <end position="2515"/>
    </location>
</feature>
<dbReference type="InterPro" id="IPR016035">
    <property type="entry name" value="Acyl_Trfase/lysoPLipase"/>
</dbReference>
<evidence type="ECO:0000313" key="13">
    <source>
        <dbReference type="EMBL" id="MBO4208146.1"/>
    </source>
</evidence>
<dbReference type="SMART" id="SM01294">
    <property type="entry name" value="PKS_PP_betabranch"/>
    <property type="match status" value="2"/>
</dbReference>
<dbReference type="Gene3D" id="3.10.129.110">
    <property type="entry name" value="Polyketide synthase dehydratase"/>
    <property type="match status" value="1"/>
</dbReference>
<evidence type="ECO:0000256" key="2">
    <source>
        <dbReference type="ARBA" id="ARBA00004792"/>
    </source>
</evidence>
<keyword evidence="8" id="KW-0012">Acyltransferase</keyword>
<feature type="domain" description="Ketosynthase family 3 (KS3)" evidence="11">
    <location>
        <begin position="34"/>
        <end position="458"/>
    </location>
</feature>
<dbReference type="Gene3D" id="3.40.50.11460">
    <property type="match status" value="1"/>
</dbReference>
<dbReference type="InterPro" id="IPR001227">
    <property type="entry name" value="Ac_transferase_dom_sf"/>
</dbReference>
<evidence type="ECO:0000259" key="11">
    <source>
        <dbReference type="PROSITE" id="PS52004"/>
    </source>
</evidence>
<dbReference type="SUPFAM" id="SSF55048">
    <property type="entry name" value="Probable ACP-binding domain of malonyl-CoA ACP transacylase"/>
    <property type="match status" value="2"/>
</dbReference>
<dbReference type="InterPro" id="IPR014031">
    <property type="entry name" value="Ketoacyl_synth_C"/>
</dbReference>
<dbReference type="Gene3D" id="3.40.47.10">
    <property type="match status" value="2"/>
</dbReference>
<dbReference type="Pfam" id="PF16197">
    <property type="entry name" value="KAsynt_C_assoc"/>
    <property type="match status" value="2"/>
</dbReference>
<dbReference type="Pfam" id="PF13602">
    <property type="entry name" value="ADH_zinc_N_2"/>
    <property type="match status" value="1"/>
</dbReference>
<dbReference type="PROSITE" id="PS00606">
    <property type="entry name" value="KS3_1"/>
    <property type="match status" value="2"/>
</dbReference>
<dbReference type="InterPro" id="IPR016039">
    <property type="entry name" value="Thiolase-like"/>
</dbReference>
<dbReference type="InterPro" id="IPR015083">
    <property type="entry name" value="NorB/c/GfsB-D-like_docking"/>
</dbReference>
<dbReference type="SUPFAM" id="SSF51735">
    <property type="entry name" value="NAD(P)-binding Rossmann-fold domains"/>
    <property type="match status" value="3"/>
</dbReference>
<accession>A0ABS3VUD6</accession>
<dbReference type="SUPFAM" id="SSF50129">
    <property type="entry name" value="GroES-like"/>
    <property type="match status" value="1"/>
</dbReference>
<keyword evidence="6" id="KW-0045">Antibiotic biosynthesis</keyword>
<dbReference type="InterPro" id="IPR057326">
    <property type="entry name" value="KR_dom"/>
</dbReference>
<dbReference type="SMART" id="SM00827">
    <property type="entry name" value="PKS_AT"/>
    <property type="match status" value="2"/>
</dbReference>
<evidence type="ECO:0000256" key="9">
    <source>
        <dbReference type="PROSITE-ProRule" id="PRU01363"/>
    </source>
</evidence>
<dbReference type="Gene3D" id="3.40.366.10">
    <property type="entry name" value="Malonyl-Coenzyme A Acyl Carrier Protein, domain 2"/>
    <property type="match status" value="2"/>
</dbReference>
<dbReference type="InterPro" id="IPR009081">
    <property type="entry name" value="PP-bd_ACP"/>
</dbReference>
<dbReference type="InterPro" id="IPR013154">
    <property type="entry name" value="ADH-like_N"/>
</dbReference>
<dbReference type="SMART" id="SM00829">
    <property type="entry name" value="PKS_ER"/>
    <property type="match status" value="1"/>
</dbReference>
<dbReference type="InterPro" id="IPR049552">
    <property type="entry name" value="PKS_DH_N"/>
</dbReference>
<dbReference type="EMBL" id="WVUH01000172">
    <property type="protein sequence ID" value="MBO4208146.1"/>
    <property type="molecule type" value="Genomic_DNA"/>
</dbReference>
<dbReference type="SMART" id="SM00823">
    <property type="entry name" value="PKS_PP"/>
    <property type="match status" value="2"/>
</dbReference>
<dbReference type="InterPro" id="IPR020806">
    <property type="entry name" value="PKS_PP-bd"/>
</dbReference>
<dbReference type="Pfam" id="PF00550">
    <property type="entry name" value="PP-binding"/>
    <property type="match status" value="2"/>
</dbReference>
<dbReference type="Pfam" id="PF22953">
    <property type="entry name" value="SpnB_Rossmann"/>
    <property type="match status" value="1"/>
</dbReference>
<dbReference type="Gene3D" id="1.10.1200.10">
    <property type="entry name" value="ACP-like"/>
    <property type="match status" value="2"/>
</dbReference>
<dbReference type="Proteomes" id="UP000823521">
    <property type="component" value="Unassembled WGS sequence"/>
</dbReference>
<dbReference type="InterPro" id="IPR036291">
    <property type="entry name" value="NAD(P)-bd_dom_sf"/>
</dbReference>
<evidence type="ECO:0000256" key="1">
    <source>
        <dbReference type="ARBA" id="ARBA00001957"/>
    </source>
</evidence>
<dbReference type="PANTHER" id="PTHR43775:SF51">
    <property type="entry name" value="INACTIVE PHENOLPHTHIOCEROL SYNTHESIS POLYKETIDE SYNTHASE TYPE I PKS1-RELATED"/>
    <property type="match status" value="1"/>
</dbReference>
<dbReference type="InterPro" id="IPR036736">
    <property type="entry name" value="ACP-like_sf"/>
</dbReference>
<feature type="region of interest" description="C-terminal hotdog fold" evidence="9">
    <location>
        <begin position="1057"/>
        <end position="1198"/>
    </location>
</feature>
<keyword evidence="4" id="KW-0597">Phosphoprotein</keyword>
<evidence type="ECO:0000256" key="7">
    <source>
        <dbReference type="ARBA" id="ARBA00023268"/>
    </source>
</evidence>
<dbReference type="InterPro" id="IPR050091">
    <property type="entry name" value="PKS_NRPS_Biosynth_Enz"/>
</dbReference>
<comment type="cofactor">
    <cofactor evidence="1">
        <name>pantetheine 4'-phosphate</name>
        <dbReference type="ChEBI" id="CHEBI:47942"/>
    </cofactor>
</comment>
<dbReference type="InterPro" id="IPR013968">
    <property type="entry name" value="PKS_KR"/>
</dbReference>
<dbReference type="PROSITE" id="PS01162">
    <property type="entry name" value="QOR_ZETA_CRYSTAL"/>
    <property type="match status" value="1"/>
</dbReference>
<dbReference type="InterPro" id="IPR055123">
    <property type="entry name" value="SpnB-like_Rossmann"/>
</dbReference>
<dbReference type="PROSITE" id="PS52004">
    <property type="entry name" value="KS3_2"/>
    <property type="match status" value="2"/>
</dbReference>
<dbReference type="Pfam" id="PF08659">
    <property type="entry name" value="KR"/>
    <property type="match status" value="1"/>
</dbReference>
<dbReference type="Gene3D" id="3.90.180.10">
    <property type="entry name" value="Medium-chain alcohol dehydrogenases, catalytic domain"/>
    <property type="match status" value="1"/>
</dbReference>
<dbReference type="Pfam" id="PF14765">
    <property type="entry name" value="PS-DH"/>
    <property type="match status" value="1"/>
</dbReference>